<organism evidence="2 3">
    <name type="scientific">Digitaria exilis</name>
    <dbReference type="NCBI Taxonomy" id="1010633"/>
    <lineage>
        <taxon>Eukaryota</taxon>
        <taxon>Viridiplantae</taxon>
        <taxon>Streptophyta</taxon>
        <taxon>Embryophyta</taxon>
        <taxon>Tracheophyta</taxon>
        <taxon>Spermatophyta</taxon>
        <taxon>Magnoliopsida</taxon>
        <taxon>Liliopsida</taxon>
        <taxon>Poales</taxon>
        <taxon>Poaceae</taxon>
        <taxon>PACMAD clade</taxon>
        <taxon>Panicoideae</taxon>
        <taxon>Panicodae</taxon>
        <taxon>Paniceae</taxon>
        <taxon>Anthephorinae</taxon>
        <taxon>Digitaria</taxon>
    </lineage>
</organism>
<dbReference type="EMBL" id="JACEFO010002453">
    <property type="protein sequence ID" value="KAF8659710.1"/>
    <property type="molecule type" value="Genomic_DNA"/>
</dbReference>
<protein>
    <recommendedName>
        <fullName evidence="4">Zinc finger GRF-type domain-containing protein</fullName>
    </recommendedName>
</protein>
<evidence type="ECO:0000313" key="3">
    <source>
        <dbReference type="Proteomes" id="UP000636709"/>
    </source>
</evidence>
<evidence type="ECO:0000256" key="1">
    <source>
        <dbReference type="SAM" id="MobiDB-lite"/>
    </source>
</evidence>
<evidence type="ECO:0000313" key="2">
    <source>
        <dbReference type="EMBL" id="KAF8659710.1"/>
    </source>
</evidence>
<proteinExistence type="predicted"/>
<dbReference type="Proteomes" id="UP000636709">
    <property type="component" value="Unassembled WGS sequence"/>
</dbReference>
<feature type="compositionally biased region" description="Basic and acidic residues" evidence="1">
    <location>
        <begin position="143"/>
        <end position="157"/>
    </location>
</feature>
<accession>A0A835AJT1</accession>
<dbReference type="OrthoDB" id="704603at2759"/>
<keyword evidence="3" id="KW-1185">Reference proteome</keyword>
<reference evidence="2" key="1">
    <citation type="submission" date="2020-07" db="EMBL/GenBank/DDBJ databases">
        <title>Genome sequence and genetic diversity analysis of an under-domesticated orphan crop, white fonio (Digitaria exilis).</title>
        <authorList>
            <person name="Bennetzen J.L."/>
            <person name="Chen S."/>
            <person name="Ma X."/>
            <person name="Wang X."/>
            <person name="Yssel A.E.J."/>
            <person name="Chaluvadi S.R."/>
            <person name="Johnson M."/>
            <person name="Gangashetty P."/>
            <person name="Hamidou F."/>
            <person name="Sanogo M.D."/>
            <person name="Zwaenepoel A."/>
            <person name="Wallace J."/>
            <person name="Van De Peer Y."/>
            <person name="Van Deynze A."/>
        </authorList>
    </citation>
    <scope>NUCLEOTIDE SEQUENCE</scope>
    <source>
        <tissue evidence="2">Leaves</tissue>
    </source>
</reference>
<feature type="compositionally biased region" description="Basic residues" evidence="1">
    <location>
        <begin position="171"/>
        <end position="180"/>
    </location>
</feature>
<dbReference type="AlphaFoldDB" id="A0A835AJT1"/>
<feature type="region of interest" description="Disordered" evidence="1">
    <location>
        <begin position="143"/>
        <end position="180"/>
    </location>
</feature>
<evidence type="ECO:0008006" key="4">
    <source>
        <dbReference type="Google" id="ProtNLM"/>
    </source>
</evidence>
<comment type="caution">
    <text evidence="2">The sequence shown here is derived from an EMBL/GenBank/DDBJ whole genome shotgun (WGS) entry which is preliminary data.</text>
</comment>
<sequence length="180" mass="21604">MSTWRDDPNAIPPWNKRPKCHCSFRTWLQVWTDPLPQGKKGCRFFKCPDIDDDFKPCTFMQWIDTRLLGRVSFNQVETKGQYYARHTQAREEARLAREEQERRVRQQQIRLKGKEDELKRRRAELGQREAALKIQEEQFQAREAQLKREADEQKNQYKEPAQSSTTDGRNKKGKFLRFTQ</sequence>
<gene>
    <name evidence="2" type="ORF">HU200_058168</name>
</gene>
<name>A0A835AJT1_9POAL</name>